<sequence>MEVEALIPQLQNTLSEISNTVHGLSIKTQDDELDQLEQKRERLLRDLQTSFEKEKQELETKHRTEVEEIKKKRKQEDEERAARRRREDEELNKASSKEDKQWQQRRDSAVEIVEDETGQEMDQVEEEARRMVDEGKKRLQDLEEKRRDLNRRIDEQLKQSLPTAPSRKDRHKKEAGNVPKDDTNGGSASNALPKKDSTPKDSNKSDTPSKHGEPGDSAAKSPESKKDGELPFQDKSYSLPQAAKEPARKLPKSFAEALKSNMSNELKDKAKLEKGSSRRMIKEADDHIERRSEISLNELKGKDAGTAADISTNTGDIMAGANSVMASTKGKFNNGEKNIINNIELLAMERGGIEGSGNQRDTEFPHDASTTPELIQSGADSLNDSERNASTESKQLNQTSHAQILPCSEPIFTENPEPTIPKEARADQGTQIQLPSEHRRITIIDDTELDQSSESTTIHQISAVQEGESKRDHAPAHASEVEAHTVGSGSTHQPPIPSHTSEKRTSWQRDETDDQVEPRQPATSDSPQQEYSGNGRDSLQAIGQPQPCGQSTKTPVKPVPPTPPSSLRDELSVESDSRRGSGQMRNAATEYLTAEQLARRGSASPLPVENETVRGQDQLFDDHKSVSGHSEPHSGDDESDLSPQTPIEGHDLPVLLGPAFNHKLYEHGLAPLVDESGSWAIVAEQANLAVSGGSVFKLHPMGRKTKHHARIITRGI</sequence>
<dbReference type="EMBL" id="JAPUUL010001997">
    <property type="protein sequence ID" value="KAJ8126152.1"/>
    <property type="molecule type" value="Genomic_DNA"/>
</dbReference>
<keyword evidence="2" id="KW-1185">Reference proteome</keyword>
<organism evidence="1 2">
    <name type="scientific">Lasiodiplodia mahajangana</name>
    <dbReference type="NCBI Taxonomy" id="1108764"/>
    <lineage>
        <taxon>Eukaryota</taxon>
        <taxon>Fungi</taxon>
        <taxon>Dikarya</taxon>
        <taxon>Ascomycota</taxon>
        <taxon>Pezizomycotina</taxon>
        <taxon>Dothideomycetes</taxon>
        <taxon>Dothideomycetes incertae sedis</taxon>
        <taxon>Botryosphaeriales</taxon>
        <taxon>Botryosphaeriaceae</taxon>
        <taxon>Lasiodiplodia</taxon>
    </lineage>
</organism>
<proteinExistence type="predicted"/>
<name>A0ACC2JFI3_9PEZI</name>
<evidence type="ECO:0000313" key="2">
    <source>
        <dbReference type="Proteomes" id="UP001153332"/>
    </source>
</evidence>
<comment type="caution">
    <text evidence="1">The sequence shown here is derived from an EMBL/GenBank/DDBJ whole genome shotgun (WGS) entry which is preliminary data.</text>
</comment>
<accession>A0ACC2JFI3</accession>
<gene>
    <name evidence="1" type="ORF">O1611_g7487</name>
</gene>
<evidence type="ECO:0000313" key="1">
    <source>
        <dbReference type="EMBL" id="KAJ8126152.1"/>
    </source>
</evidence>
<dbReference type="Proteomes" id="UP001153332">
    <property type="component" value="Unassembled WGS sequence"/>
</dbReference>
<reference evidence="1" key="1">
    <citation type="submission" date="2022-12" db="EMBL/GenBank/DDBJ databases">
        <title>Genome Sequence of Lasiodiplodia mahajangana.</title>
        <authorList>
            <person name="Buettner E."/>
        </authorList>
    </citation>
    <scope>NUCLEOTIDE SEQUENCE</scope>
    <source>
        <strain evidence="1">VT137</strain>
    </source>
</reference>
<protein>
    <submittedName>
        <fullName evidence="1">Uncharacterized protein</fullName>
    </submittedName>
</protein>